<evidence type="ECO:0000313" key="4">
    <source>
        <dbReference type="Proteomes" id="UP000007471"/>
    </source>
</evidence>
<dbReference type="OrthoDB" id="7597153at2"/>
<dbReference type="Proteomes" id="UP000007471">
    <property type="component" value="Chromosome"/>
</dbReference>
<proteinExistence type="predicted"/>
<gene>
    <name evidence="3" type="ordered locus">Mesci_3890</name>
</gene>
<dbReference type="KEGG" id="mci:Mesci_3890"/>
<dbReference type="Pfam" id="PF13699">
    <property type="entry name" value="eCIS_core"/>
    <property type="match status" value="1"/>
</dbReference>
<dbReference type="InterPro" id="IPR025295">
    <property type="entry name" value="eCIS_core_dom"/>
</dbReference>
<protein>
    <recommendedName>
        <fullName evidence="2">eCIS core domain-containing protein</fullName>
    </recommendedName>
</protein>
<name>E8T8V8_MESCW</name>
<accession>E8T8V8</accession>
<evidence type="ECO:0000313" key="3">
    <source>
        <dbReference type="EMBL" id="ADV13006.1"/>
    </source>
</evidence>
<evidence type="ECO:0000256" key="1">
    <source>
        <dbReference type="SAM" id="MobiDB-lite"/>
    </source>
</evidence>
<dbReference type="HOGENOM" id="CLU_1007641_0_0_5"/>
<feature type="compositionally biased region" description="Basic and acidic residues" evidence="1">
    <location>
        <begin position="68"/>
        <end position="83"/>
    </location>
</feature>
<evidence type="ECO:0000259" key="2">
    <source>
        <dbReference type="Pfam" id="PF13699"/>
    </source>
</evidence>
<dbReference type="RefSeq" id="WP_013531672.1">
    <property type="nucleotide sequence ID" value="NC_014923.1"/>
</dbReference>
<dbReference type="EMBL" id="CP002447">
    <property type="protein sequence ID" value="ADV13006.1"/>
    <property type="molecule type" value="Genomic_DNA"/>
</dbReference>
<dbReference type="eggNOG" id="ENOG50332E8">
    <property type="taxonomic scope" value="Bacteria"/>
</dbReference>
<feature type="region of interest" description="Disordered" evidence="1">
    <location>
        <begin position="58"/>
        <end position="84"/>
    </location>
</feature>
<feature type="domain" description="eCIS core" evidence="2">
    <location>
        <begin position="200"/>
        <end position="239"/>
    </location>
</feature>
<dbReference type="AlphaFoldDB" id="E8T8V8"/>
<organism evidence="3 4">
    <name type="scientific">Mesorhizobium ciceri biovar biserrulae (strain HAMBI 2942 / LMG 23838 / WSM1271)</name>
    <dbReference type="NCBI Taxonomy" id="765698"/>
    <lineage>
        <taxon>Bacteria</taxon>
        <taxon>Pseudomonadati</taxon>
        <taxon>Pseudomonadota</taxon>
        <taxon>Alphaproteobacteria</taxon>
        <taxon>Hyphomicrobiales</taxon>
        <taxon>Phyllobacteriaceae</taxon>
        <taxon>Mesorhizobium</taxon>
    </lineage>
</organism>
<reference evidence="4" key="1">
    <citation type="submission" date="2011-01" db="EMBL/GenBank/DDBJ databases">
        <title>Complete sequence of chromosome of Mesorhizobium ciceri bv. biserrulae WSM1271.</title>
        <authorList>
            <person name="Lucas S."/>
            <person name="Copeland A."/>
            <person name="Lapidus A."/>
            <person name="Cheng J.-F."/>
            <person name="Goodwin L."/>
            <person name="Pitluck S."/>
            <person name="Teshima H."/>
            <person name="Detter J.C."/>
            <person name="Han C."/>
            <person name="Tapia R."/>
            <person name="Land M."/>
            <person name="Hauser L."/>
            <person name="Kyrpides N."/>
            <person name="Ivanova N."/>
            <person name="Nandasena K."/>
            <person name="Reeve W.G."/>
            <person name="Howieson J.G."/>
            <person name="O'Hara G."/>
            <person name="Tiwari R.P."/>
            <person name="Woyke T."/>
        </authorList>
    </citation>
    <scope>NUCLEOTIDE SEQUENCE [LARGE SCALE GENOMIC DNA]</scope>
    <source>
        <strain evidence="4">HAMBI 2942 / LMG 23838 / WSM1271</strain>
    </source>
</reference>
<sequence>MPRQWIIVASLQISLIALVYGLAPVPSAFAKCGIVEPCQLNPIKKQVDKARKQLDKAGQAAAKATSKAKRDAARATSKAKRDAAIAASKAKRDAAIAASKAKKDAEIAAKKAAQDAANATKTAVQAVADALNELQANFLTGPALEHAIRASHNSAIKGSMPIPPEIQKQLKGYSTKDSMKVVRYKIKDKGFVNLARLLEQGGFADAVTLIDVVVFRGPGEAADPSIWAHELKHVEQYQAWGVRRFAIRYARNSGSVEKPAYAKGNGFLAWQKSKGQ</sequence>